<proteinExistence type="predicted"/>
<keyword evidence="2" id="KW-1185">Reference proteome</keyword>
<gene>
    <name evidence="1" type="ORF">CEXT_557241</name>
</gene>
<name>A0AAV4M6R9_CAEEX</name>
<protein>
    <submittedName>
        <fullName evidence="1">Uncharacterized protein</fullName>
    </submittedName>
</protein>
<organism evidence="1 2">
    <name type="scientific">Caerostris extrusa</name>
    <name type="common">Bark spider</name>
    <name type="synonym">Caerostris bankana</name>
    <dbReference type="NCBI Taxonomy" id="172846"/>
    <lineage>
        <taxon>Eukaryota</taxon>
        <taxon>Metazoa</taxon>
        <taxon>Ecdysozoa</taxon>
        <taxon>Arthropoda</taxon>
        <taxon>Chelicerata</taxon>
        <taxon>Arachnida</taxon>
        <taxon>Araneae</taxon>
        <taxon>Araneomorphae</taxon>
        <taxon>Entelegynae</taxon>
        <taxon>Araneoidea</taxon>
        <taxon>Araneidae</taxon>
        <taxon>Caerostris</taxon>
    </lineage>
</organism>
<reference evidence="1 2" key="1">
    <citation type="submission" date="2021-06" db="EMBL/GenBank/DDBJ databases">
        <title>Caerostris extrusa draft genome.</title>
        <authorList>
            <person name="Kono N."/>
            <person name="Arakawa K."/>
        </authorList>
    </citation>
    <scope>NUCLEOTIDE SEQUENCE [LARGE SCALE GENOMIC DNA]</scope>
</reference>
<sequence>MQNNEKVHVDYELAVLAVDGSVLISRKEENHWLFYINISDFVLEDEVFNEKRSVYLPLDTHSPLQNMEERRRPFPVRTLLRQKFPVYRTSFSCLAVGKFSTIDSKDTKSIIVPSPFCGEPLLSMNLFFTKGMNAEELVQIEIIQTEAIVKLCFCKLSLLGVAGSPERSIKEKIFKTRVHRLPIFFLKEYHIGTQRPISTS</sequence>
<dbReference type="Proteomes" id="UP001054945">
    <property type="component" value="Unassembled WGS sequence"/>
</dbReference>
<evidence type="ECO:0000313" key="1">
    <source>
        <dbReference type="EMBL" id="GIX67787.1"/>
    </source>
</evidence>
<accession>A0AAV4M6R9</accession>
<dbReference type="AlphaFoldDB" id="A0AAV4M6R9"/>
<evidence type="ECO:0000313" key="2">
    <source>
        <dbReference type="Proteomes" id="UP001054945"/>
    </source>
</evidence>
<dbReference type="EMBL" id="BPLR01001900">
    <property type="protein sequence ID" value="GIX67787.1"/>
    <property type="molecule type" value="Genomic_DNA"/>
</dbReference>
<comment type="caution">
    <text evidence="1">The sequence shown here is derived from an EMBL/GenBank/DDBJ whole genome shotgun (WGS) entry which is preliminary data.</text>
</comment>